<dbReference type="EMBL" id="CP009622">
    <property type="protein sequence ID" value="AIU31817.1"/>
    <property type="molecule type" value="Genomic_DNA"/>
</dbReference>
<evidence type="ECO:0000256" key="2">
    <source>
        <dbReference type="ARBA" id="ARBA00004687"/>
    </source>
</evidence>
<evidence type="ECO:0000256" key="5">
    <source>
        <dbReference type="ARBA" id="ARBA00022679"/>
    </source>
</evidence>
<feature type="transmembrane region" description="Helical" evidence="10">
    <location>
        <begin position="378"/>
        <end position="397"/>
    </location>
</feature>
<keyword evidence="5" id="KW-0808">Transferase</keyword>
<feature type="transmembrane region" description="Helical" evidence="10">
    <location>
        <begin position="127"/>
        <end position="150"/>
    </location>
</feature>
<feature type="transmembrane region" description="Helical" evidence="10">
    <location>
        <begin position="162"/>
        <end position="195"/>
    </location>
</feature>
<organism evidence="11 12">
    <name type="scientific">Corynebacterium ramonii</name>
    <dbReference type="NCBI Taxonomy" id="3026968"/>
    <lineage>
        <taxon>Bacteria</taxon>
        <taxon>Bacillati</taxon>
        <taxon>Actinomycetota</taxon>
        <taxon>Actinomycetes</taxon>
        <taxon>Mycobacteriales</taxon>
        <taxon>Corynebacteriaceae</taxon>
        <taxon>Corynebacterium</taxon>
    </lineage>
</organism>
<feature type="transmembrane region" description="Helical" evidence="10">
    <location>
        <begin position="299"/>
        <end position="317"/>
    </location>
</feature>
<dbReference type="PANTHER" id="PTHR12468">
    <property type="entry name" value="GPI MANNOSYLTRANSFERASE 2"/>
    <property type="match status" value="1"/>
</dbReference>
<feature type="transmembrane region" description="Helical" evidence="10">
    <location>
        <begin position="350"/>
        <end position="366"/>
    </location>
</feature>
<evidence type="ECO:0008006" key="13">
    <source>
        <dbReference type="Google" id="ProtNLM"/>
    </source>
</evidence>
<comment type="pathway">
    <text evidence="2">Glycolipid biosynthesis; glycosylphosphatidylinositol-anchor biosynthesis.</text>
</comment>
<feature type="transmembrane region" description="Helical" evidence="10">
    <location>
        <begin position="324"/>
        <end position="344"/>
    </location>
</feature>
<keyword evidence="7" id="KW-0256">Endoplasmic reticulum</keyword>
<keyword evidence="12" id="KW-1185">Reference proteome</keyword>
<proteinExistence type="predicted"/>
<keyword evidence="6 10" id="KW-0812">Transmembrane</keyword>
<evidence type="ECO:0000256" key="8">
    <source>
        <dbReference type="ARBA" id="ARBA00022989"/>
    </source>
</evidence>
<evidence type="ECO:0000256" key="6">
    <source>
        <dbReference type="ARBA" id="ARBA00022692"/>
    </source>
</evidence>
<dbReference type="InterPro" id="IPR007315">
    <property type="entry name" value="PIG-V/Gpi18"/>
</dbReference>
<evidence type="ECO:0000256" key="3">
    <source>
        <dbReference type="ARBA" id="ARBA00022502"/>
    </source>
</evidence>
<keyword evidence="4" id="KW-0328">Glycosyltransferase</keyword>
<accession>A0ABN4EFV2</accession>
<sequence>MRRDTVRTTSGDGVLRQRYRSFVTWLDFPSVRPRRMVVWQDWLAAAILFVATALVRLAFLLWMRGDASLEALPSKWDGRIYLAIAQYGYFSEAGGAPDPEIYQTRLAFFPGYPGLIAAVHTVTRLNYLTSALLISYVAGVAMTAGVMAMAARMGADKRLRLAAAMLVLGAPMSTTFTMVYTEAIFLACAVWALVAMVDRRWLLAGICTFCAGFFRLTAIDLVATFAVVVAIYAARNWRAWVAVAVSTVPLVSYLMYASHYTRDIGGYFGMQTKGWHSTFDFGRATAIWVSTQLREGNNVGYLLSIVSIVGALGAVIVSFRRLPLAYWLFGAAITANVVLSDGIMHSRPRLLLPAVVLLLPVIFQLPRGRYALPAAAMCWLLVGAWFSAYMIAVFQWAI</sequence>
<keyword evidence="8 10" id="KW-1133">Transmembrane helix</keyword>
<feature type="transmembrane region" description="Helical" evidence="10">
    <location>
        <begin position="239"/>
        <end position="256"/>
    </location>
</feature>
<dbReference type="Proteomes" id="UP000029910">
    <property type="component" value="Chromosome"/>
</dbReference>
<feature type="transmembrane region" description="Helical" evidence="10">
    <location>
        <begin position="201"/>
        <end position="232"/>
    </location>
</feature>
<comment type="subcellular location">
    <subcellularLocation>
        <location evidence="1">Endoplasmic reticulum membrane</location>
        <topology evidence="1">Multi-pass membrane protein</topology>
    </subcellularLocation>
</comment>
<keyword evidence="9 10" id="KW-0472">Membrane</keyword>
<reference evidence="11 12" key="1">
    <citation type="journal article" date="2015" name="Genome Announc.">
        <title>Genome Sequence of Corynebacterium ulcerans Strain FRC11.</title>
        <authorList>
            <person name="Benevides Lde J."/>
            <person name="Viana M.V."/>
            <person name="Mariano D.C."/>
            <person name="Rocha Fde S."/>
            <person name="Bagano P.C."/>
            <person name="Folador E.L."/>
            <person name="Pereira F.L."/>
            <person name="Dorella F.A."/>
            <person name="Leal C.A."/>
            <person name="Carvalho A.F."/>
            <person name="Soares Sde C."/>
            <person name="Carneiro A."/>
            <person name="Ramos R."/>
            <person name="Badell-Ocando E."/>
            <person name="Guiso N."/>
            <person name="Silva A."/>
            <person name="Figueiredo H."/>
            <person name="Azevedo V."/>
            <person name="Guimaraes L.C."/>
        </authorList>
    </citation>
    <scope>NUCLEOTIDE SEQUENCE [LARGE SCALE GENOMIC DNA]</scope>
    <source>
        <strain evidence="12">FRC0011</strain>
    </source>
</reference>
<feature type="transmembrane region" description="Helical" evidence="10">
    <location>
        <begin position="42"/>
        <end position="63"/>
    </location>
</feature>
<evidence type="ECO:0000256" key="9">
    <source>
        <dbReference type="ARBA" id="ARBA00023136"/>
    </source>
</evidence>
<evidence type="ECO:0000256" key="7">
    <source>
        <dbReference type="ARBA" id="ARBA00022824"/>
    </source>
</evidence>
<evidence type="ECO:0000256" key="1">
    <source>
        <dbReference type="ARBA" id="ARBA00004477"/>
    </source>
</evidence>
<protein>
    <recommendedName>
        <fullName evidence="13">Mannosyltransferase (PIG-V)</fullName>
    </recommendedName>
</protein>
<evidence type="ECO:0000313" key="11">
    <source>
        <dbReference type="EMBL" id="AIU31817.1"/>
    </source>
</evidence>
<evidence type="ECO:0000256" key="10">
    <source>
        <dbReference type="SAM" id="Phobius"/>
    </source>
</evidence>
<dbReference type="PANTHER" id="PTHR12468:SF2">
    <property type="entry name" value="GPI MANNOSYLTRANSFERASE 2"/>
    <property type="match status" value="1"/>
</dbReference>
<evidence type="ECO:0000256" key="4">
    <source>
        <dbReference type="ARBA" id="ARBA00022676"/>
    </source>
</evidence>
<evidence type="ECO:0000313" key="12">
    <source>
        <dbReference type="Proteomes" id="UP000029910"/>
    </source>
</evidence>
<name>A0ABN4EFV2_9CORY</name>
<keyword evidence="3" id="KW-0337">GPI-anchor biosynthesis</keyword>
<gene>
    <name evidence="11" type="ORF">CulFRC11_0218</name>
</gene>